<dbReference type="AlphaFoldDB" id="A0A9W6R444"/>
<dbReference type="PANTHER" id="PTHR36302">
    <property type="entry name" value="BLR7088 PROTEIN"/>
    <property type="match status" value="1"/>
</dbReference>
<dbReference type="Pfam" id="PF04314">
    <property type="entry name" value="PCuAC"/>
    <property type="match status" value="1"/>
</dbReference>
<dbReference type="SUPFAM" id="SSF110087">
    <property type="entry name" value="DR1885-like metal-binding protein"/>
    <property type="match status" value="1"/>
</dbReference>
<keyword evidence="1" id="KW-0732">Signal</keyword>
<dbReference type="Gene3D" id="2.60.40.1890">
    <property type="entry name" value="PCu(A)C copper chaperone"/>
    <property type="match status" value="1"/>
</dbReference>
<dbReference type="PROSITE" id="PS51257">
    <property type="entry name" value="PROKAR_LIPOPROTEIN"/>
    <property type="match status" value="1"/>
</dbReference>
<accession>A0A9W6R444</accession>
<sequence length="185" mass="18196">MKRRVLSSAVLGLGAALVLAGCGAGQITQTSTILPAADGAAGEAGSVFVRNATLVNRDTCEQAYPAGSNAPLQLTIANTGPADDELVSVSSANATSAAIEGQKTVVAGSTLVVGTANEANSLAGTQNRVGQANVTLNGLKSVVWPGQTIPVTFAFRDAGSVTVNLPVGAPTKTLSCPPPTPGAGA</sequence>
<comment type="caution">
    <text evidence="2">The sequence shown here is derived from an EMBL/GenBank/DDBJ whole genome shotgun (WGS) entry which is preliminary data.</text>
</comment>
<evidence type="ECO:0008006" key="4">
    <source>
        <dbReference type="Google" id="ProtNLM"/>
    </source>
</evidence>
<feature type="chain" id="PRO_5040841075" description="Copper chaperone PCu(A)C" evidence="1">
    <location>
        <begin position="21"/>
        <end position="185"/>
    </location>
</feature>
<evidence type="ECO:0000313" key="2">
    <source>
        <dbReference type="EMBL" id="GLY68521.1"/>
    </source>
</evidence>
<dbReference type="PANTHER" id="PTHR36302:SF1">
    <property type="entry name" value="COPPER CHAPERONE PCU(A)C"/>
    <property type="match status" value="1"/>
</dbReference>
<dbReference type="InterPro" id="IPR036182">
    <property type="entry name" value="PCuAC_sf"/>
</dbReference>
<dbReference type="RefSeq" id="WP_342668912.1">
    <property type="nucleotide sequence ID" value="NZ_BSTI01000012.1"/>
</dbReference>
<reference evidence="2" key="1">
    <citation type="submission" date="2023-03" db="EMBL/GenBank/DDBJ databases">
        <title>Amycolatopsis taiwanensis NBRC 103393.</title>
        <authorList>
            <person name="Ichikawa N."/>
            <person name="Sato H."/>
            <person name="Tonouchi N."/>
        </authorList>
    </citation>
    <scope>NUCLEOTIDE SEQUENCE</scope>
    <source>
        <strain evidence="2">NBRC 103393</strain>
    </source>
</reference>
<evidence type="ECO:0000256" key="1">
    <source>
        <dbReference type="SAM" id="SignalP"/>
    </source>
</evidence>
<keyword evidence="3" id="KW-1185">Reference proteome</keyword>
<dbReference type="EMBL" id="BSTI01000012">
    <property type="protein sequence ID" value="GLY68521.1"/>
    <property type="molecule type" value="Genomic_DNA"/>
</dbReference>
<dbReference type="InterPro" id="IPR058248">
    <property type="entry name" value="Lxx211020-like"/>
</dbReference>
<feature type="signal peptide" evidence="1">
    <location>
        <begin position="1"/>
        <end position="20"/>
    </location>
</feature>
<gene>
    <name evidence="2" type="ORF">Atai01_51400</name>
</gene>
<organism evidence="2 3">
    <name type="scientific">Amycolatopsis taiwanensis</name>
    <dbReference type="NCBI Taxonomy" id="342230"/>
    <lineage>
        <taxon>Bacteria</taxon>
        <taxon>Bacillati</taxon>
        <taxon>Actinomycetota</taxon>
        <taxon>Actinomycetes</taxon>
        <taxon>Pseudonocardiales</taxon>
        <taxon>Pseudonocardiaceae</taxon>
        <taxon>Amycolatopsis</taxon>
    </lineage>
</organism>
<name>A0A9W6R444_9PSEU</name>
<protein>
    <recommendedName>
        <fullName evidence="4">Copper chaperone PCu(A)C</fullName>
    </recommendedName>
</protein>
<proteinExistence type="predicted"/>
<evidence type="ECO:0000313" key="3">
    <source>
        <dbReference type="Proteomes" id="UP001165136"/>
    </source>
</evidence>
<dbReference type="InterPro" id="IPR007410">
    <property type="entry name" value="LpqE-like"/>
</dbReference>
<dbReference type="Proteomes" id="UP001165136">
    <property type="component" value="Unassembled WGS sequence"/>
</dbReference>